<keyword evidence="2" id="KW-1185">Reference proteome</keyword>
<comment type="caution">
    <text evidence="1">The sequence shown here is derived from an EMBL/GenBank/DDBJ whole genome shotgun (WGS) entry which is preliminary data.</text>
</comment>
<dbReference type="EMBL" id="AMYB01000003">
    <property type="protein sequence ID" value="OAD04232.1"/>
    <property type="molecule type" value="Genomic_DNA"/>
</dbReference>
<name>A0A162TFN8_MUCCL</name>
<dbReference type="VEuPathDB" id="FungiDB:MUCCIDRAFT_108050"/>
<dbReference type="OrthoDB" id="10484060at2759"/>
<dbReference type="Proteomes" id="UP000077051">
    <property type="component" value="Unassembled WGS sequence"/>
</dbReference>
<accession>A0A162TFN8</accession>
<proteinExistence type="predicted"/>
<reference evidence="1 2" key="1">
    <citation type="submission" date="2015-06" db="EMBL/GenBank/DDBJ databases">
        <title>Expansion of signal transduction pathways in fungi by whole-genome duplication.</title>
        <authorList>
            <consortium name="DOE Joint Genome Institute"/>
            <person name="Corrochano L.M."/>
            <person name="Kuo A."/>
            <person name="Marcet-Houben M."/>
            <person name="Polaino S."/>
            <person name="Salamov A."/>
            <person name="Villalobos J.M."/>
            <person name="Alvarez M.I."/>
            <person name="Avalos J."/>
            <person name="Benito E.P."/>
            <person name="Benoit I."/>
            <person name="Burger G."/>
            <person name="Camino L.P."/>
            <person name="Canovas D."/>
            <person name="Cerda-Olmedo E."/>
            <person name="Cheng J.-F."/>
            <person name="Dominguez A."/>
            <person name="Elias M."/>
            <person name="Eslava A.P."/>
            <person name="Glaser F."/>
            <person name="Grimwood J."/>
            <person name="Gutierrez G."/>
            <person name="Heitman J."/>
            <person name="Henrissat B."/>
            <person name="Iturriaga E.A."/>
            <person name="Lang B.F."/>
            <person name="Lavin J.L."/>
            <person name="Lee S."/>
            <person name="Li W."/>
            <person name="Lindquist E."/>
            <person name="Lopez-Garcia S."/>
            <person name="Luque E.M."/>
            <person name="Marcos A.T."/>
            <person name="Martin J."/>
            <person name="Mccluskey K."/>
            <person name="Medina H.R."/>
            <person name="Miralles-Duran A."/>
            <person name="Miyazaki A."/>
            <person name="Munoz-Torres E."/>
            <person name="Oguiza J.A."/>
            <person name="Ohm R."/>
            <person name="Olmedo M."/>
            <person name="Orejas M."/>
            <person name="Ortiz-Castellanos L."/>
            <person name="Pisabarro A.G."/>
            <person name="Rodriguez-Romero J."/>
            <person name="Ruiz-Herrera J."/>
            <person name="Ruiz-Vazquez R."/>
            <person name="Sanz C."/>
            <person name="Schackwitz W."/>
            <person name="Schmutz J."/>
            <person name="Shahriari M."/>
            <person name="Shelest E."/>
            <person name="Silva-Franco F."/>
            <person name="Soanes D."/>
            <person name="Syed K."/>
            <person name="Tagua V.G."/>
            <person name="Talbot N.J."/>
            <person name="Thon M."/>
            <person name="De Vries R.P."/>
            <person name="Wiebenga A."/>
            <person name="Yadav J.S."/>
            <person name="Braun E.L."/>
            <person name="Baker S."/>
            <person name="Garre V."/>
            <person name="Horwitz B."/>
            <person name="Torres-Martinez S."/>
            <person name="Idnurm A."/>
            <person name="Herrera-Estrella A."/>
            <person name="Gabaldon T."/>
            <person name="Grigoriev I.V."/>
        </authorList>
    </citation>
    <scope>NUCLEOTIDE SEQUENCE [LARGE SCALE GENOMIC DNA]</scope>
    <source>
        <strain evidence="1 2">CBS 277.49</strain>
    </source>
</reference>
<sequence>MSQQQQQQDSRFVMPTEMIMTPKLMDLFKNIDDLMNDYVDYYTTFCHSFALPLESKLAAWNLFQRSEYAKYCSEQEEKKEPVEPYCTLQKAISVKFEDVKANNMNGEERKKAYLRDMKSTSASLKFMQFNYDMQYILLLTHVSKQTKVYSKKVIVSKGGAEEAFSEIENELDGMMSTLNCLSSNNVHA</sequence>
<gene>
    <name evidence="1" type="ORF">MUCCIDRAFT_108050</name>
</gene>
<dbReference type="AlphaFoldDB" id="A0A162TFN8"/>
<organism evidence="1 2">
    <name type="scientific">Mucor lusitanicus CBS 277.49</name>
    <dbReference type="NCBI Taxonomy" id="747725"/>
    <lineage>
        <taxon>Eukaryota</taxon>
        <taxon>Fungi</taxon>
        <taxon>Fungi incertae sedis</taxon>
        <taxon>Mucoromycota</taxon>
        <taxon>Mucoromycotina</taxon>
        <taxon>Mucoromycetes</taxon>
        <taxon>Mucorales</taxon>
        <taxon>Mucorineae</taxon>
        <taxon>Mucoraceae</taxon>
        <taxon>Mucor</taxon>
    </lineage>
</organism>
<evidence type="ECO:0000313" key="1">
    <source>
        <dbReference type="EMBL" id="OAD04232.1"/>
    </source>
</evidence>
<protein>
    <submittedName>
        <fullName evidence="1">Uncharacterized protein</fullName>
    </submittedName>
</protein>
<evidence type="ECO:0000313" key="2">
    <source>
        <dbReference type="Proteomes" id="UP000077051"/>
    </source>
</evidence>